<organism evidence="2 3">
    <name type="scientific">Araneus ventricosus</name>
    <name type="common">Orbweaver spider</name>
    <name type="synonym">Epeira ventricosa</name>
    <dbReference type="NCBI Taxonomy" id="182803"/>
    <lineage>
        <taxon>Eukaryota</taxon>
        <taxon>Metazoa</taxon>
        <taxon>Ecdysozoa</taxon>
        <taxon>Arthropoda</taxon>
        <taxon>Chelicerata</taxon>
        <taxon>Arachnida</taxon>
        <taxon>Araneae</taxon>
        <taxon>Araneomorphae</taxon>
        <taxon>Entelegynae</taxon>
        <taxon>Araneoidea</taxon>
        <taxon>Araneidae</taxon>
        <taxon>Araneus</taxon>
    </lineage>
</organism>
<comment type="caution">
    <text evidence="2">The sequence shown here is derived from an EMBL/GenBank/DDBJ whole genome shotgun (WGS) entry which is preliminary data.</text>
</comment>
<gene>
    <name evidence="2" type="ORF">AVEN_60460_1</name>
</gene>
<proteinExistence type="predicted"/>
<dbReference type="EMBL" id="BGPR01004391">
    <property type="protein sequence ID" value="GBM99114.1"/>
    <property type="molecule type" value="Genomic_DNA"/>
</dbReference>
<evidence type="ECO:0000256" key="1">
    <source>
        <dbReference type="SAM" id="MobiDB-lite"/>
    </source>
</evidence>
<feature type="compositionally biased region" description="Basic and acidic residues" evidence="1">
    <location>
        <begin position="9"/>
        <end position="25"/>
    </location>
</feature>
<feature type="region of interest" description="Disordered" evidence="1">
    <location>
        <begin position="1"/>
        <end position="31"/>
    </location>
</feature>
<keyword evidence="3" id="KW-1185">Reference proteome</keyword>
<accession>A0A4Y2KA80</accession>
<protein>
    <submittedName>
        <fullName evidence="2">Uncharacterized protein</fullName>
    </submittedName>
</protein>
<reference evidence="2 3" key="1">
    <citation type="journal article" date="2019" name="Sci. Rep.">
        <title>Orb-weaving spider Araneus ventricosus genome elucidates the spidroin gene catalogue.</title>
        <authorList>
            <person name="Kono N."/>
            <person name="Nakamura H."/>
            <person name="Ohtoshi R."/>
            <person name="Moran D.A.P."/>
            <person name="Shinohara A."/>
            <person name="Yoshida Y."/>
            <person name="Fujiwara M."/>
            <person name="Mori M."/>
            <person name="Tomita M."/>
            <person name="Arakawa K."/>
        </authorList>
    </citation>
    <scope>NUCLEOTIDE SEQUENCE [LARGE SCALE GENOMIC DNA]</scope>
</reference>
<name>A0A4Y2KA80_ARAVE</name>
<evidence type="ECO:0000313" key="3">
    <source>
        <dbReference type="Proteomes" id="UP000499080"/>
    </source>
</evidence>
<dbReference type="AlphaFoldDB" id="A0A4Y2KA80"/>
<sequence>MNETFSGDDVAKLATERNKSDERRIGGAVSTATRDQNRLRVAEAVMRTLRPHVWFDGSIERVRFLVLPGDRFTVRMSPKLKKIVCENDSNKTFGFRKFVQKIFPKSYTFSNDYPQVSGPNSMTTLYQLPYSLYLPPSDLFLFLKCKMDMIEGHWDNVETIKGETMRQLKMLNLDLKAWSSKYGLKTAKEDWTNVLLQTRINLDGKILLNPEFVKIHVL</sequence>
<evidence type="ECO:0000313" key="2">
    <source>
        <dbReference type="EMBL" id="GBM99114.1"/>
    </source>
</evidence>
<dbReference type="Proteomes" id="UP000499080">
    <property type="component" value="Unassembled WGS sequence"/>
</dbReference>